<feature type="domain" description="PFL" evidence="1">
    <location>
        <begin position="1"/>
        <end position="133"/>
    </location>
</feature>
<name>A0A376NYA1_ECOLX</name>
<keyword evidence="2" id="KW-0808">Transferase</keyword>
<dbReference type="EMBL" id="UGBT01000002">
    <property type="protein sequence ID" value="STH71130.1"/>
    <property type="molecule type" value="Genomic_DNA"/>
</dbReference>
<keyword evidence="2" id="KW-0012">Acyltransferase</keyword>
<dbReference type="PANTHER" id="PTHR43641:SF3">
    <property type="entry name" value="DEHYDRATASE PFLD-RELATED"/>
    <property type="match status" value="1"/>
</dbReference>
<reference evidence="2 3" key="1">
    <citation type="submission" date="2018-06" db="EMBL/GenBank/DDBJ databases">
        <authorList>
            <consortium name="Pathogen Informatics"/>
            <person name="Doyle S."/>
        </authorList>
    </citation>
    <scope>NUCLEOTIDE SEQUENCE [LARGE SCALE GENOMIC DNA]</scope>
    <source>
        <strain evidence="2 3">NCTC11341</strain>
    </source>
</reference>
<evidence type="ECO:0000259" key="1">
    <source>
        <dbReference type="PROSITE" id="PS51554"/>
    </source>
</evidence>
<proteinExistence type="predicted"/>
<protein>
    <submittedName>
        <fullName evidence="2">Formate acetyltransferase 2</fullName>
        <ecNumber evidence="2">2.3.1.54</ecNumber>
    </submittedName>
</protein>
<evidence type="ECO:0000313" key="2">
    <source>
        <dbReference type="EMBL" id="STH71130.1"/>
    </source>
</evidence>
<gene>
    <name evidence="2" type="primary">pflD_2</name>
    <name evidence="2" type="ORF">NCTC11341_02729</name>
</gene>
<dbReference type="InterPro" id="IPR004184">
    <property type="entry name" value="PFL_dom"/>
</dbReference>
<dbReference type="GO" id="GO:0005829">
    <property type="term" value="C:cytosol"/>
    <property type="evidence" value="ECO:0007669"/>
    <property type="project" value="TreeGrafter"/>
</dbReference>
<evidence type="ECO:0000313" key="3">
    <source>
        <dbReference type="Proteomes" id="UP000254428"/>
    </source>
</evidence>
<organism evidence="2 3">
    <name type="scientific">Escherichia coli</name>
    <dbReference type="NCBI Taxonomy" id="562"/>
    <lineage>
        <taxon>Bacteria</taxon>
        <taxon>Pseudomonadati</taxon>
        <taxon>Pseudomonadota</taxon>
        <taxon>Gammaproteobacteria</taxon>
        <taxon>Enterobacterales</taxon>
        <taxon>Enterobacteriaceae</taxon>
        <taxon>Escherichia</taxon>
    </lineage>
</organism>
<dbReference type="SUPFAM" id="SSF51998">
    <property type="entry name" value="PFL-like glycyl radical enzymes"/>
    <property type="match status" value="1"/>
</dbReference>
<dbReference type="AlphaFoldDB" id="A0A376NYA1"/>
<accession>A0A376NYA1</accession>
<dbReference type="Proteomes" id="UP000254428">
    <property type="component" value="Unassembled WGS sequence"/>
</dbReference>
<dbReference type="GO" id="GO:0008861">
    <property type="term" value="F:formate C-acetyltransferase activity"/>
    <property type="evidence" value="ECO:0007669"/>
    <property type="project" value="UniProtKB-EC"/>
</dbReference>
<dbReference type="Pfam" id="PF02901">
    <property type="entry name" value="PFL-like"/>
    <property type="match status" value="1"/>
</dbReference>
<sequence length="133" mass="14594">MVPAFLNRGVSLEDARDYSVVGCVELSIPGRTYGLHDIAMFNLLKVMEICLHENEGNAALTYEGLLEQIRAKISHYITLMVEAAIFVISAIATGHLYRCSRLLSAIVWKKVAILPMAARVITSPAYRGSVSPT</sequence>
<dbReference type="PANTHER" id="PTHR43641">
    <property type="entry name" value="FORMATE ACETYLTRANSFERASE 3-RELATED"/>
    <property type="match status" value="1"/>
</dbReference>
<dbReference type="Gene3D" id="3.20.70.20">
    <property type="match status" value="1"/>
</dbReference>
<dbReference type="PROSITE" id="PS51554">
    <property type="entry name" value="PFL"/>
    <property type="match status" value="1"/>
</dbReference>
<dbReference type="InterPro" id="IPR051215">
    <property type="entry name" value="GRE"/>
</dbReference>
<dbReference type="EC" id="2.3.1.54" evidence="2"/>